<dbReference type="EMBL" id="FQWX01000010">
    <property type="protein sequence ID" value="SHG87400.1"/>
    <property type="molecule type" value="Genomic_DNA"/>
</dbReference>
<dbReference type="NCBIfam" id="TIGR00205">
    <property type="entry name" value="fliE"/>
    <property type="match status" value="1"/>
</dbReference>
<dbReference type="GO" id="GO:0071973">
    <property type="term" value="P:bacterial-type flagellum-dependent cell motility"/>
    <property type="evidence" value="ECO:0007669"/>
    <property type="project" value="InterPro"/>
</dbReference>
<keyword evidence="6" id="KW-0966">Cell projection</keyword>
<dbReference type="PANTHER" id="PTHR34653:SF1">
    <property type="entry name" value="FLAGELLAR HOOK-BASAL BODY COMPLEX PROTEIN FLIE"/>
    <property type="match status" value="1"/>
</dbReference>
<dbReference type="AlphaFoldDB" id="A0A1M5ND18"/>
<dbReference type="OrthoDB" id="9812413at2"/>
<accession>A0A1M5ND18</accession>
<dbReference type="Proteomes" id="UP000243255">
    <property type="component" value="Unassembled WGS sequence"/>
</dbReference>
<evidence type="ECO:0000313" key="7">
    <source>
        <dbReference type="Proteomes" id="UP000243255"/>
    </source>
</evidence>
<evidence type="ECO:0000256" key="3">
    <source>
        <dbReference type="ARBA" id="ARBA00023143"/>
    </source>
</evidence>
<sequence length="113" mass="12719">MQVIGGLQGINSIKMDSNIFTQAIKNPEVNKNQELDNKKNNLGFIDIMDAAISKVNDTQVNANNMIESLIKGEDVTMHDVMLSVQESQMSMQLMLEVRNKLYEAYQEINGVQL</sequence>
<protein>
    <recommendedName>
        <fullName evidence="4 5">Flagellar hook-basal body complex protein FliE</fullName>
    </recommendedName>
</protein>
<keyword evidence="7" id="KW-1185">Reference proteome</keyword>
<dbReference type="PRINTS" id="PR01006">
    <property type="entry name" value="FLGHOOKFLIE"/>
</dbReference>
<keyword evidence="6" id="KW-0282">Flagellum</keyword>
<dbReference type="RefSeq" id="WP_084120225.1">
    <property type="nucleotide sequence ID" value="NZ_BAABCH010000101.1"/>
</dbReference>
<dbReference type="GO" id="GO:0005198">
    <property type="term" value="F:structural molecule activity"/>
    <property type="evidence" value="ECO:0007669"/>
    <property type="project" value="UniProtKB-UniRule"/>
</dbReference>
<evidence type="ECO:0000256" key="1">
    <source>
        <dbReference type="ARBA" id="ARBA00004117"/>
    </source>
</evidence>
<dbReference type="HAMAP" id="MF_00724">
    <property type="entry name" value="FliE"/>
    <property type="match status" value="1"/>
</dbReference>
<keyword evidence="6" id="KW-0969">Cilium</keyword>
<evidence type="ECO:0000256" key="2">
    <source>
        <dbReference type="ARBA" id="ARBA00009272"/>
    </source>
</evidence>
<dbReference type="PANTHER" id="PTHR34653">
    <property type="match status" value="1"/>
</dbReference>
<dbReference type="Pfam" id="PF02049">
    <property type="entry name" value="FliE"/>
    <property type="match status" value="1"/>
</dbReference>
<organism evidence="6 7">
    <name type="scientific">Asaccharospora irregularis DSM 2635</name>
    <dbReference type="NCBI Taxonomy" id="1121321"/>
    <lineage>
        <taxon>Bacteria</taxon>
        <taxon>Bacillati</taxon>
        <taxon>Bacillota</taxon>
        <taxon>Clostridia</taxon>
        <taxon>Peptostreptococcales</taxon>
        <taxon>Peptostreptococcaceae</taxon>
        <taxon>Asaccharospora</taxon>
    </lineage>
</organism>
<proteinExistence type="inferred from homology"/>
<gene>
    <name evidence="4" type="primary">fliE</name>
    <name evidence="6" type="ORF">SAMN04488530_1106</name>
</gene>
<comment type="subcellular location">
    <subcellularLocation>
        <location evidence="1 4">Bacterial flagellum basal body</location>
    </subcellularLocation>
</comment>
<name>A0A1M5ND18_9FIRM</name>
<keyword evidence="3 4" id="KW-0975">Bacterial flagellum</keyword>
<dbReference type="GO" id="GO:0009425">
    <property type="term" value="C:bacterial-type flagellum basal body"/>
    <property type="evidence" value="ECO:0007669"/>
    <property type="project" value="UniProtKB-SubCell"/>
</dbReference>
<dbReference type="GO" id="GO:0003774">
    <property type="term" value="F:cytoskeletal motor activity"/>
    <property type="evidence" value="ECO:0007669"/>
    <property type="project" value="InterPro"/>
</dbReference>
<evidence type="ECO:0000313" key="6">
    <source>
        <dbReference type="EMBL" id="SHG87400.1"/>
    </source>
</evidence>
<reference evidence="7" key="1">
    <citation type="submission" date="2016-11" db="EMBL/GenBank/DDBJ databases">
        <authorList>
            <person name="Varghese N."/>
            <person name="Submissions S."/>
        </authorList>
    </citation>
    <scope>NUCLEOTIDE SEQUENCE [LARGE SCALE GENOMIC DNA]</scope>
    <source>
        <strain evidence="7">DSM 2635</strain>
    </source>
</reference>
<dbReference type="InterPro" id="IPR001624">
    <property type="entry name" value="FliE"/>
</dbReference>
<evidence type="ECO:0000256" key="4">
    <source>
        <dbReference type="HAMAP-Rule" id="MF_00724"/>
    </source>
</evidence>
<comment type="similarity">
    <text evidence="2 4">Belongs to the FliE family.</text>
</comment>
<dbReference type="STRING" id="1121321.SAMN04488530_1106"/>
<evidence type="ECO:0000256" key="5">
    <source>
        <dbReference type="NCBIfam" id="TIGR00205"/>
    </source>
</evidence>